<dbReference type="Proteomes" id="UP001596110">
    <property type="component" value="Unassembled WGS sequence"/>
</dbReference>
<gene>
    <name evidence="1" type="ORF">ACFPQ3_07840</name>
</gene>
<name>A0ABW0UD41_9STRE</name>
<keyword evidence="2" id="KW-1185">Reference proteome</keyword>
<comment type="caution">
    <text evidence="1">The sequence shown here is derived from an EMBL/GenBank/DDBJ whole genome shotgun (WGS) entry which is preliminary data.</text>
</comment>
<organism evidence="1 2">
    <name type="scientific">Streptococcus caledonicus</name>
    <dbReference type="NCBI Taxonomy" id="2614158"/>
    <lineage>
        <taxon>Bacteria</taxon>
        <taxon>Bacillati</taxon>
        <taxon>Bacillota</taxon>
        <taxon>Bacilli</taxon>
        <taxon>Lactobacillales</taxon>
        <taxon>Streptococcaceae</taxon>
        <taxon>Streptococcus</taxon>
    </lineage>
</organism>
<dbReference type="EMBL" id="JBHSOJ010000017">
    <property type="protein sequence ID" value="MFC5631485.1"/>
    <property type="molecule type" value="Genomic_DNA"/>
</dbReference>
<sequence>MEYKLKNNKFYELVRSSFRSVGNRIQNFIGKNLREEIRTKSLEDIKIDICQIEDIDDILNYIVGYYNTYYSIHNLNRLMNVAILCRKQDPHSEYSFKIMIQLYLYLMIRHKEGLNKNVIISDELEIFFLFLNVIQNNISNNQVGQSVKRGRSDALQSYLNYHFDFRKEIWEYYEIARMFDGEAHEKYGFSIYQNFDKLLYIICNVKHTSDGLILDIGEFSDSELQKIFGNVNYSKLFISDPYNYDLRYITSSLQVLEGAIGIKINSTYFLPTTEHILCNIEQSLINSSKNKGDVLEKELKIILETNFGVGNVHHSLHLKTIKKEEQDFIVEVGNKILLIECKARDFKEVPFNPEVSEERRRQRFKSVILGASEQAERAKKYILNNEIAIFTDSKGVNERLKIDNKTIKEVYKVVVTLDDYYDLSEMAINYFKDETRDDLVDTWVVNYFDLQRILLHSGKDKIFDYIKYRTSGIESIKSLQVSELAQYGYYISPNYNFIPPNGLNIEINLMGRFEDWVIPFDKMKNEYVLNQIGIYKMK</sequence>
<protein>
    <submittedName>
        <fullName evidence="1">NERD domain-containing protein</fullName>
    </submittedName>
</protein>
<reference evidence="2" key="1">
    <citation type="journal article" date="2019" name="Int. J. Syst. Evol. Microbiol.">
        <title>The Global Catalogue of Microorganisms (GCM) 10K type strain sequencing project: providing services to taxonomists for standard genome sequencing and annotation.</title>
        <authorList>
            <consortium name="The Broad Institute Genomics Platform"/>
            <consortium name="The Broad Institute Genome Sequencing Center for Infectious Disease"/>
            <person name="Wu L."/>
            <person name="Ma J."/>
        </authorList>
    </citation>
    <scope>NUCLEOTIDE SEQUENCE [LARGE SCALE GENOMIC DNA]</scope>
    <source>
        <strain evidence="2">DT43</strain>
    </source>
</reference>
<accession>A0ABW0UD41</accession>
<proteinExistence type="predicted"/>
<evidence type="ECO:0000313" key="1">
    <source>
        <dbReference type="EMBL" id="MFC5631485.1"/>
    </source>
</evidence>
<evidence type="ECO:0000313" key="2">
    <source>
        <dbReference type="Proteomes" id="UP001596110"/>
    </source>
</evidence>
<dbReference type="RefSeq" id="WP_232323215.1">
    <property type="nucleotide sequence ID" value="NZ_JBHSOJ010000017.1"/>
</dbReference>